<dbReference type="InterPro" id="IPR025944">
    <property type="entry name" value="Sigma_54_int_dom_CS"/>
</dbReference>
<evidence type="ECO:0000256" key="5">
    <source>
        <dbReference type="ARBA" id="ARBA00023163"/>
    </source>
</evidence>
<dbReference type="PANTHER" id="PTHR32071">
    <property type="entry name" value="TRANSCRIPTIONAL REGULATORY PROTEIN"/>
    <property type="match status" value="1"/>
</dbReference>
<feature type="domain" description="Sigma-54 factor interaction" evidence="6">
    <location>
        <begin position="333"/>
        <end position="563"/>
    </location>
</feature>
<dbReference type="PROSITE" id="PS00688">
    <property type="entry name" value="SIGMA54_INTERACT_3"/>
    <property type="match status" value="1"/>
</dbReference>
<dbReference type="Pfam" id="PF25601">
    <property type="entry name" value="AAA_lid_14"/>
    <property type="match status" value="1"/>
</dbReference>
<keyword evidence="1" id="KW-0547">Nucleotide-binding</keyword>
<dbReference type="InterPro" id="IPR035965">
    <property type="entry name" value="PAS-like_dom_sf"/>
</dbReference>
<evidence type="ECO:0000256" key="2">
    <source>
        <dbReference type="ARBA" id="ARBA00022840"/>
    </source>
</evidence>
<keyword evidence="4" id="KW-0238">DNA-binding</keyword>
<keyword evidence="5" id="KW-0804">Transcription</keyword>
<dbReference type="Pfam" id="PF02954">
    <property type="entry name" value="HTH_8"/>
    <property type="match status" value="1"/>
</dbReference>
<feature type="domain" description="PAS" evidence="7">
    <location>
        <begin position="203"/>
        <end position="239"/>
    </location>
</feature>
<dbReference type="InterPro" id="IPR029016">
    <property type="entry name" value="GAF-like_dom_sf"/>
</dbReference>
<evidence type="ECO:0000256" key="4">
    <source>
        <dbReference type="ARBA" id="ARBA00023125"/>
    </source>
</evidence>
<dbReference type="Pfam" id="PF13426">
    <property type="entry name" value="PAS_9"/>
    <property type="match status" value="1"/>
</dbReference>
<dbReference type="Gene3D" id="1.10.8.60">
    <property type="match status" value="1"/>
</dbReference>
<gene>
    <name evidence="8" type="ORF">DSLASN_13770</name>
</gene>
<dbReference type="CDD" id="cd00009">
    <property type="entry name" value="AAA"/>
    <property type="match status" value="1"/>
</dbReference>
<dbReference type="InterPro" id="IPR002078">
    <property type="entry name" value="Sigma_54_int"/>
</dbReference>
<dbReference type="EMBL" id="AP024488">
    <property type="protein sequence ID" value="BCS95745.1"/>
    <property type="molecule type" value="Genomic_DNA"/>
</dbReference>
<reference evidence="8 9" key="1">
    <citation type="submission" date="2021-02" db="EMBL/GenBank/DDBJ databases">
        <title>Complete genome of Desulfoluna sp. strain ASN36.</title>
        <authorList>
            <person name="Takahashi A."/>
            <person name="Kojima H."/>
            <person name="Fukui M."/>
        </authorList>
    </citation>
    <scope>NUCLEOTIDE SEQUENCE [LARGE SCALE GENOMIC DNA]</scope>
    <source>
        <strain evidence="8 9">ASN36</strain>
    </source>
</reference>
<dbReference type="Proteomes" id="UP001320148">
    <property type="component" value="Chromosome"/>
</dbReference>
<evidence type="ECO:0000313" key="9">
    <source>
        <dbReference type="Proteomes" id="UP001320148"/>
    </source>
</evidence>
<dbReference type="InterPro" id="IPR003018">
    <property type="entry name" value="GAF"/>
</dbReference>
<sequence length="655" mass="73528">MTKGDTSFTTLRPEIRKSWIRCRKLGIDPNDGTSPTSLSKLEFKKLQEKKKELIAIAVPFMKRLFELISHTGFGVVLTDENGYIIEIMSIAELTREVAKTDVNFKPGVRWREEDVGTNGIDLILRLKRPYQISGAEHFCRTHHPVSCIGAPIFNAERVLVGSLIVTGYVQAVQEHTKAMIIAAVEVISDEIMIREKNKQLTIMNNRLTNILMSMSDGVIVTDSSGRIQQINPVAKRILGRRNAVTEGTFISDIFEDGDVYIRHVLGQGKSYTEKEVTVKTPSKKVNSLATANAIKDCQDHTAGGVIVLSPKEKQQKLIKRYASTSARFHFENIIGQSTPMRHAIDLAIRASENANTILLEGESGTGKEVFAQAIHNHSHRRKGPFVAINCGALPRELIASELFGYVEGTFTGAKKEGRPGKFELANGGTIFLDEIAEMPLDQQVSLLRALQERAITRIGSISEIPIDVVIICATNKDLQSEIMKNNFRLDLYYRLNVISIKIPPLRERIGDIPILVNSFIESMGERDRANVPKVEPEVIAFFNAYHWPGNVRELHNVIEKMLLYCDGGQLGIERLPHDLLSSVEKQNSERKPVKNRSNFLVHARENQKEKNNTDERERILFLLGECGGNVSQVARELGINRSSVYRKLKRYKILA</sequence>
<dbReference type="Pfam" id="PF00158">
    <property type="entry name" value="Sigma54_activat"/>
    <property type="match status" value="1"/>
</dbReference>
<dbReference type="PRINTS" id="PR01590">
    <property type="entry name" value="HTHFIS"/>
</dbReference>
<dbReference type="PANTHER" id="PTHR32071:SF57">
    <property type="entry name" value="C4-DICARBOXYLATE TRANSPORT TRANSCRIPTIONAL REGULATORY PROTEIN DCTD"/>
    <property type="match status" value="1"/>
</dbReference>
<dbReference type="PROSITE" id="PS00676">
    <property type="entry name" value="SIGMA54_INTERACT_2"/>
    <property type="match status" value="1"/>
</dbReference>
<dbReference type="InterPro" id="IPR058031">
    <property type="entry name" value="AAA_lid_NorR"/>
</dbReference>
<dbReference type="InterPro" id="IPR027417">
    <property type="entry name" value="P-loop_NTPase"/>
</dbReference>
<protein>
    <submittedName>
        <fullName evidence="8">Sigma-54-dependent Fis family transcriptional regulator</fullName>
    </submittedName>
</protein>
<dbReference type="SUPFAM" id="SSF52540">
    <property type="entry name" value="P-loop containing nucleoside triphosphate hydrolases"/>
    <property type="match status" value="1"/>
</dbReference>
<evidence type="ECO:0000259" key="6">
    <source>
        <dbReference type="PROSITE" id="PS50045"/>
    </source>
</evidence>
<evidence type="ECO:0000256" key="3">
    <source>
        <dbReference type="ARBA" id="ARBA00023015"/>
    </source>
</evidence>
<dbReference type="SUPFAM" id="SSF46689">
    <property type="entry name" value="Homeodomain-like"/>
    <property type="match status" value="1"/>
</dbReference>
<dbReference type="Gene3D" id="3.30.450.40">
    <property type="match status" value="1"/>
</dbReference>
<dbReference type="SMART" id="SM00382">
    <property type="entry name" value="AAA"/>
    <property type="match status" value="1"/>
</dbReference>
<dbReference type="PROSITE" id="PS00675">
    <property type="entry name" value="SIGMA54_INTERACT_1"/>
    <property type="match status" value="1"/>
</dbReference>
<dbReference type="InterPro" id="IPR003593">
    <property type="entry name" value="AAA+_ATPase"/>
</dbReference>
<evidence type="ECO:0000313" key="8">
    <source>
        <dbReference type="EMBL" id="BCS95745.1"/>
    </source>
</evidence>
<evidence type="ECO:0000259" key="7">
    <source>
        <dbReference type="PROSITE" id="PS50112"/>
    </source>
</evidence>
<dbReference type="SUPFAM" id="SSF55781">
    <property type="entry name" value="GAF domain-like"/>
    <property type="match status" value="1"/>
</dbReference>
<dbReference type="InterPro" id="IPR000014">
    <property type="entry name" value="PAS"/>
</dbReference>
<dbReference type="PROSITE" id="PS50045">
    <property type="entry name" value="SIGMA54_INTERACT_4"/>
    <property type="match status" value="1"/>
</dbReference>
<dbReference type="SUPFAM" id="SSF55785">
    <property type="entry name" value="PYP-like sensor domain (PAS domain)"/>
    <property type="match status" value="1"/>
</dbReference>
<dbReference type="SMART" id="SM00091">
    <property type="entry name" value="PAS"/>
    <property type="match status" value="1"/>
</dbReference>
<proteinExistence type="predicted"/>
<dbReference type="InterPro" id="IPR025662">
    <property type="entry name" value="Sigma_54_int_dom_ATP-bd_1"/>
</dbReference>
<keyword evidence="2" id="KW-0067">ATP-binding</keyword>
<dbReference type="Gene3D" id="1.10.10.60">
    <property type="entry name" value="Homeodomain-like"/>
    <property type="match status" value="1"/>
</dbReference>
<accession>A0ABM7PEL9</accession>
<dbReference type="PROSITE" id="PS50112">
    <property type="entry name" value="PAS"/>
    <property type="match status" value="1"/>
</dbReference>
<dbReference type="Gene3D" id="3.40.50.300">
    <property type="entry name" value="P-loop containing nucleotide triphosphate hydrolases"/>
    <property type="match status" value="1"/>
</dbReference>
<keyword evidence="9" id="KW-1185">Reference proteome</keyword>
<dbReference type="InterPro" id="IPR002197">
    <property type="entry name" value="HTH_Fis"/>
</dbReference>
<dbReference type="Pfam" id="PF01590">
    <property type="entry name" value="GAF"/>
    <property type="match status" value="1"/>
</dbReference>
<dbReference type="CDD" id="cd00130">
    <property type="entry name" value="PAS"/>
    <property type="match status" value="1"/>
</dbReference>
<evidence type="ECO:0000256" key="1">
    <source>
        <dbReference type="ARBA" id="ARBA00022741"/>
    </source>
</evidence>
<dbReference type="InterPro" id="IPR009057">
    <property type="entry name" value="Homeodomain-like_sf"/>
</dbReference>
<dbReference type="Gene3D" id="3.30.450.20">
    <property type="entry name" value="PAS domain"/>
    <property type="match status" value="1"/>
</dbReference>
<keyword evidence="3" id="KW-0805">Transcription regulation</keyword>
<dbReference type="InterPro" id="IPR025943">
    <property type="entry name" value="Sigma_54_int_dom_ATP-bd_2"/>
</dbReference>
<name>A0ABM7PEL9_9BACT</name>
<organism evidence="8 9">
    <name type="scientific">Desulfoluna limicola</name>
    <dbReference type="NCBI Taxonomy" id="2810562"/>
    <lineage>
        <taxon>Bacteria</taxon>
        <taxon>Pseudomonadati</taxon>
        <taxon>Thermodesulfobacteriota</taxon>
        <taxon>Desulfobacteria</taxon>
        <taxon>Desulfobacterales</taxon>
        <taxon>Desulfolunaceae</taxon>
        <taxon>Desulfoluna</taxon>
    </lineage>
</organism>